<feature type="compositionally biased region" description="Basic and acidic residues" evidence="1">
    <location>
        <begin position="260"/>
        <end position="274"/>
    </location>
</feature>
<evidence type="ECO:0008006" key="4">
    <source>
        <dbReference type="Google" id="ProtNLM"/>
    </source>
</evidence>
<feature type="compositionally biased region" description="Acidic residues" evidence="1">
    <location>
        <begin position="315"/>
        <end position="333"/>
    </location>
</feature>
<dbReference type="SUPFAM" id="SSF144020">
    <property type="entry name" value="FdhE-like"/>
    <property type="match status" value="1"/>
</dbReference>
<name>A0AAN9G0U4_9CAEN</name>
<gene>
    <name evidence="2" type="ORF">V1264_010513</name>
</gene>
<feature type="compositionally biased region" description="Basic and acidic residues" evidence="1">
    <location>
        <begin position="365"/>
        <end position="375"/>
    </location>
</feature>
<feature type="compositionally biased region" description="Acidic residues" evidence="1">
    <location>
        <begin position="226"/>
        <end position="238"/>
    </location>
</feature>
<dbReference type="Proteomes" id="UP001374579">
    <property type="component" value="Unassembled WGS sequence"/>
</dbReference>
<accession>A0AAN9G0U4</accession>
<feature type="compositionally biased region" description="Polar residues" evidence="1">
    <location>
        <begin position="247"/>
        <end position="258"/>
    </location>
</feature>
<organism evidence="2 3">
    <name type="scientific">Littorina saxatilis</name>
    <dbReference type="NCBI Taxonomy" id="31220"/>
    <lineage>
        <taxon>Eukaryota</taxon>
        <taxon>Metazoa</taxon>
        <taxon>Spiralia</taxon>
        <taxon>Lophotrochozoa</taxon>
        <taxon>Mollusca</taxon>
        <taxon>Gastropoda</taxon>
        <taxon>Caenogastropoda</taxon>
        <taxon>Littorinimorpha</taxon>
        <taxon>Littorinoidea</taxon>
        <taxon>Littorinidae</taxon>
        <taxon>Littorina</taxon>
    </lineage>
</organism>
<reference evidence="2 3" key="1">
    <citation type="submission" date="2024-02" db="EMBL/GenBank/DDBJ databases">
        <title>Chromosome-scale genome assembly of the rough periwinkle Littorina saxatilis.</title>
        <authorList>
            <person name="De Jode A."/>
            <person name="Faria R."/>
            <person name="Formenti G."/>
            <person name="Sims Y."/>
            <person name="Smith T.P."/>
            <person name="Tracey A."/>
            <person name="Wood J.M.D."/>
            <person name="Zagrodzka Z.B."/>
            <person name="Johannesson K."/>
            <person name="Butlin R.K."/>
            <person name="Leder E.H."/>
        </authorList>
    </citation>
    <scope>NUCLEOTIDE SEQUENCE [LARGE SCALE GENOMIC DNA]</scope>
    <source>
        <strain evidence="2">Snail1</strain>
        <tissue evidence="2">Muscle</tissue>
    </source>
</reference>
<dbReference type="InterPro" id="IPR024064">
    <property type="entry name" value="FdhE-like_sf"/>
</dbReference>
<feature type="compositionally biased region" description="Basic residues" evidence="1">
    <location>
        <begin position="376"/>
        <end position="387"/>
    </location>
</feature>
<evidence type="ECO:0000313" key="3">
    <source>
        <dbReference type="Proteomes" id="UP001374579"/>
    </source>
</evidence>
<dbReference type="EMBL" id="JBAMIC010000024">
    <property type="protein sequence ID" value="KAK7090754.1"/>
    <property type="molecule type" value="Genomic_DNA"/>
</dbReference>
<dbReference type="AlphaFoldDB" id="A0AAN9G0U4"/>
<sequence>MNLLQVLWFSNAPNLKEIVFLRPTWLFDVLKQVFRHDLESVAFTPDDTLKAIAFTASKFERLKQELLAEGVVDRELLKGLLVSVMPADINKPSIEVLQILTQRLEMGYPVSKRSRDTSYNLAAEKDAEGNVKVNRLLIPWFRRSAEPDSFRKKWRELRDRRRLSVLFKFPCYMPPGLFELMTVRAHAEKHKLVFLAHWGGGVHAGHSEEKVQLLITYFREGRQELGADDDDEESDENTGEDRDKTSSHGSADSVTMTDGNDDKLTHVTSDDHAPLSRQDSADSVGDSEDSGSSHVQPASKRNARRSMGSVHQPETIEELDEEEDDEEEEDEDTLLQSKDKRTSGSPRNKMTKDKQNSDGQGQNSSKDEERAEGIKVAKRKASATRTRRPTECDGNDDGPVILKLEIRDNSDDKQDQTPAASMWNILLPLLTDFEDLLTGYTGVLVERRTECPLCGEASFLGEWLTPKETQGMNTRTCDACQQHVDTSCLVQPREKKRDDVMRTLIRRSVRRRGAALTSDIDDIHRVAPPNPRRAALVPLDIGDDSLRRLLGHRDSMGSEDL</sequence>
<keyword evidence="3" id="KW-1185">Reference proteome</keyword>
<evidence type="ECO:0000313" key="2">
    <source>
        <dbReference type="EMBL" id="KAK7090754.1"/>
    </source>
</evidence>
<evidence type="ECO:0000256" key="1">
    <source>
        <dbReference type="SAM" id="MobiDB-lite"/>
    </source>
</evidence>
<proteinExistence type="predicted"/>
<protein>
    <recommendedName>
        <fullName evidence="4">C-terminal of Roc (COR) domain-containing protein</fullName>
    </recommendedName>
</protein>
<feature type="region of interest" description="Disordered" evidence="1">
    <location>
        <begin position="224"/>
        <end position="399"/>
    </location>
</feature>
<comment type="caution">
    <text evidence="2">The sequence shown here is derived from an EMBL/GenBank/DDBJ whole genome shotgun (WGS) entry which is preliminary data.</text>
</comment>